<sequence length="408" mass="45594">MVPLKEAKQEKLDIEEMELMTAGLEDDDEGGCYFVDQKGNYYFQASEDAELTAVETEPADFEQLAEGQDRQTEEEVSYVLIMNDDADKTTLVEDGGLGGNKDNKIYEFDDADYVVSDQQEPQDKKPAALGKRTQPSTGSTCSRSFRHKGNLIRHMALHDPESTMSKELEALREGRQKKVQISFDDGVFRDEEEYEGEEDDVEEEDEDDVDEEEEEEEEEEDGDEADEQEEPTEALGTSDVVTVQDEDGQYVVLEVIQLQDKDNSVNVTKKPQKKRAATKRKAAPLSTGLQPTTSKPRTATTTTMASATATAATRNVKKEPLSIEAQDHTLDVDGMSLVMVTGEADDEGQEIVIEQQNADSGDEFILSTEDLQDTEMLMSSLENKRSRYDVTISQAELEKNMSNCFGFD</sequence>
<protein>
    <recommendedName>
        <fullName evidence="4">C2H2-type domain-containing protein</fullName>
    </recommendedName>
</protein>
<dbReference type="AlphaFoldDB" id="A0A182PW98"/>
<feature type="region of interest" description="Disordered" evidence="1">
    <location>
        <begin position="115"/>
        <end position="243"/>
    </location>
</feature>
<evidence type="ECO:0000313" key="3">
    <source>
        <dbReference type="Proteomes" id="UP000075885"/>
    </source>
</evidence>
<evidence type="ECO:0000313" key="2">
    <source>
        <dbReference type="EnsemblMetazoa" id="AEPI011235-PA"/>
    </source>
</evidence>
<organism evidence="2 3">
    <name type="scientific">Anopheles epiroticus</name>
    <dbReference type="NCBI Taxonomy" id="199890"/>
    <lineage>
        <taxon>Eukaryota</taxon>
        <taxon>Metazoa</taxon>
        <taxon>Ecdysozoa</taxon>
        <taxon>Arthropoda</taxon>
        <taxon>Hexapoda</taxon>
        <taxon>Insecta</taxon>
        <taxon>Pterygota</taxon>
        <taxon>Neoptera</taxon>
        <taxon>Endopterygota</taxon>
        <taxon>Diptera</taxon>
        <taxon>Nematocera</taxon>
        <taxon>Culicoidea</taxon>
        <taxon>Culicidae</taxon>
        <taxon>Anophelinae</taxon>
        <taxon>Anopheles</taxon>
    </lineage>
</organism>
<evidence type="ECO:0000256" key="1">
    <source>
        <dbReference type="SAM" id="MobiDB-lite"/>
    </source>
</evidence>
<name>A0A182PW98_9DIPT</name>
<dbReference type="EnsemblMetazoa" id="AEPI011235-RA">
    <property type="protein sequence ID" value="AEPI011235-PA"/>
    <property type="gene ID" value="AEPI011235"/>
</dbReference>
<dbReference type="Proteomes" id="UP000075885">
    <property type="component" value="Unassembled WGS sequence"/>
</dbReference>
<keyword evidence="3" id="KW-1185">Reference proteome</keyword>
<feature type="compositionally biased region" description="Acidic residues" evidence="1">
    <location>
        <begin position="190"/>
        <end position="232"/>
    </location>
</feature>
<reference evidence="3" key="1">
    <citation type="submission" date="2013-03" db="EMBL/GenBank/DDBJ databases">
        <title>The Genome Sequence of Anopheles epiroticus epiroticus2.</title>
        <authorList>
            <consortium name="The Broad Institute Genomics Platform"/>
            <person name="Neafsey D.E."/>
            <person name="Howell P."/>
            <person name="Walker B."/>
            <person name="Young S.K."/>
            <person name="Zeng Q."/>
            <person name="Gargeya S."/>
            <person name="Fitzgerald M."/>
            <person name="Haas B."/>
            <person name="Abouelleil A."/>
            <person name="Allen A.W."/>
            <person name="Alvarado L."/>
            <person name="Arachchi H.M."/>
            <person name="Berlin A.M."/>
            <person name="Chapman S.B."/>
            <person name="Gainer-Dewar J."/>
            <person name="Goldberg J."/>
            <person name="Griggs A."/>
            <person name="Gujja S."/>
            <person name="Hansen M."/>
            <person name="Howarth C."/>
            <person name="Imamovic A."/>
            <person name="Ireland A."/>
            <person name="Larimer J."/>
            <person name="McCowan C."/>
            <person name="Murphy C."/>
            <person name="Pearson M."/>
            <person name="Poon T.W."/>
            <person name="Priest M."/>
            <person name="Roberts A."/>
            <person name="Saif S."/>
            <person name="Shea T."/>
            <person name="Sisk P."/>
            <person name="Sykes S."/>
            <person name="Wortman J."/>
            <person name="Nusbaum C."/>
            <person name="Birren B."/>
        </authorList>
    </citation>
    <scope>NUCLEOTIDE SEQUENCE [LARGE SCALE GENOMIC DNA]</scope>
    <source>
        <strain evidence="3">Epiroticus2</strain>
    </source>
</reference>
<dbReference type="STRING" id="199890.A0A182PW98"/>
<dbReference type="VEuPathDB" id="VectorBase:AEPI011235"/>
<reference evidence="2" key="2">
    <citation type="submission" date="2020-05" db="UniProtKB">
        <authorList>
            <consortium name="EnsemblMetazoa"/>
        </authorList>
    </citation>
    <scope>IDENTIFICATION</scope>
    <source>
        <strain evidence="2">Epiroticus2</strain>
    </source>
</reference>
<feature type="compositionally biased region" description="Low complexity" evidence="1">
    <location>
        <begin position="291"/>
        <end position="314"/>
    </location>
</feature>
<feature type="region of interest" description="Disordered" evidence="1">
    <location>
        <begin position="264"/>
        <end position="320"/>
    </location>
</feature>
<proteinExistence type="predicted"/>
<feature type="compositionally biased region" description="Basic and acidic residues" evidence="1">
    <location>
        <begin position="156"/>
        <end position="176"/>
    </location>
</feature>
<feature type="compositionally biased region" description="Basic residues" evidence="1">
    <location>
        <begin position="270"/>
        <end position="282"/>
    </location>
</feature>
<feature type="compositionally biased region" description="Polar residues" evidence="1">
    <location>
        <begin position="133"/>
        <end position="143"/>
    </location>
</feature>
<evidence type="ECO:0008006" key="4">
    <source>
        <dbReference type="Google" id="ProtNLM"/>
    </source>
</evidence>
<accession>A0A182PW98</accession>